<dbReference type="EMBL" id="UYYA01003809">
    <property type="protein sequence ID" value="VDM55834.1"/>
    <property type="molecule type" value="Genomic_DNA"/>
</dbReference>
<feature type="coiled-coil region" evidence="1">
    <location>
        <begin position="510"/>
        <end position="537"/>
    </location>
</feature>
<evidence type="ECO:0000313" key="3">
    <source>
        <dbReference type="Proteomes" id="UP000267027"/>
    </source>
</evidence>
<name>A0A0R3PIR1_ANGCS</name>
<keyword evidence="1" id="KW-0175">Coiled coil</keyword>
<keyword evidence="3" id="KW-1185">Reference proteome</keyword>
<sequence>MWLLKSELENTVEALKGEIWSLNSQLKASILDREQLQDRVVQLDSSLEAEKKRADALDCELSEQTELTEKATRQAAEAENESNRRLAECLEMETRREQVEKAYAQLSDYYSQLQAAYNVIYAQLKQLETERENDSKQQNVSDFKYHELDINKTSIRDSKVRLLQLEDDLHWKQDECVMLRRKVDEVCTLGAIAATPSSRLRIELAILAAKLATRQADVDALFRANAELAHANVRLQNELDQSEDRVVLASHDVFCDGELQVGICQVKRLEAVEKLLNERILCLEDQLLEGEERLQEIEEELADERQKVLSLQKDISVMEKKFTSGRNQQQQLEKSGEVNKICLMQEAKKSTGDLWGDEEFEKIRNELEKTRKELLEQKKLTVLLESSANEQIAANEVERSGHIQEMERIKCELSTVRQELEVAQERLRMSQTSELRAEKQELGWKLEDFQEMSSTEMSALSSKPKAADEYVMTDMREELESVETPSRNLEVVNEQVMEVRRELTEKDVLVLELESSLGEVQRQLEEKELQNSLLKDSEARLLDSVDEFGLQTEKYEACLNHTTESRLNMAIEVSANAEFVVFFVFCFS</sequence>
<organism evidence="4">
    <name type="scientific">Angiostrongylus costaricensis</name>
    <name type="common">Nematode worm</name>
    <dbReference type="NCBI Taxonomy" id="334426"/>
    <lineage>
        <taxon>Eukaryota</taxon>
        <taxon>Metazoa</taxon>
        <taxon>Ecdysozoa</taxon>
        <taxon>Nematoda</taxon>
        <taxon>Chromadorea</taxon>
        <taxon>Rhabditida</taxon>
        <taxon>Rhabditina</taxon>
        <taxon>Rhabditomorpha</taxon>
        <taxon>Strongyloidea</taxon>
        <taxon>Metastrongylidae</taxon>
        <taxon>Angiostrongylus</taxon>
    </lineage>
</organism>
<reference evidence="4" key="1">
    <citation type="submission" date="2016-04" db="UniProtKB">
        <authorList>
            <consortium name="WormBaseParasite"/>
        </authorList>
    </citation>
    <scope>IDENTIFICATION</scope>
</reference>
<evidence type="ECO:0000313" key="2">
    <source>
        <dbReference type="EMBL" id="VDM55834.1"/>
    </source>
</evidence>
<evidence type="ECO:0000256" key="1">
    <source>
        <dbReference type="SAM" id="Coils"/>
    </source>
</evidence>
<gene>
    <name evidence="2" type="ORF">ACOC_LOCUS4249</name>
</gene>
<feature type="coiled-coil region" evidence="1">
    <location>
        <begin position="225"/>
        <end position="321"/>
    </location>
</feature>
<feature type="coiled-coil region" evidence="1">
    <location>
        <begin position="5"/>
        <end position="130"/>
    </location>
</feature>
<dbReference type="Proteomes" id="UP000267027">
    <property type="component" value="Unassembled WGS sequence"/>
</dbReference>
<reference evidence="2 3" key="2">
    <citation type="submission" date="2018-11" db="EMBL/GenBank/DDBJ databases">
        <authorList>
            <consortium name="Pathogen Informatics"/>
        </authorList>
    </citation>
    <scope>NUCLEOTIDE SEQUENCE [LARGE SCALE GENOMIC DNA]</scope>
    <source>
        <strain evidence="2 3">Costa Rica</strain>
    </source>
</reference>
<dbReference type="AlphaFoldDB" id="A0A0R3PIR1"/>
<accession>A0A0R3PIR1</accession>
<dbReference type="WBParaSite" id="ACOC_0000424801-mRNA-1">
    <property type="protein sequence ID" value="ACOC_0000424801-mRNA-1"/>
    <property type="gene ID" value="ACOC_0000424801"/>
</dbReference>
<evidence type="ECO:0000313" key="4">
    <source>
        <dbReference type="WBParaSite" id="ACOC_0000424801-mRNA-1"/>
    </source>
</evidence>
<dbReference type="STRING" id="334426.A0A0R3PIR1"/>
<protein>
    <submittedName>
        <fullName evidence="4">GRIP domain-containing protein</fullName>
    </submittedName>
</protein>
<dbReference type="OrthoDB" id="5848316at2759"/>
<proteinExistence type="predicted"/>